<dbReference type="AlphaFoldDB" id="A0A8T2SYF5"/>
<feature type="transmembrane region" description="Helical" evidence="2">
    <location>
        <begin position="552"/>
        <end position="572"/>
    </location>
</feature>
<feature type="compositionally biased region" description="Polar residues" evidence="1">
    <location>
        <begin position="371"/>
        <end position="383"/>
    </location>
</feature>
<organism evidence="3 4">
    <name type="scientific">Ceratopteris richardii</name>
    <name type="common">Triangle waterfern</name>
    <dbReference type="NCBI Taxonomy" id="49495"/>
    <lineage>
        <taxon>Eukaryota</taxon>
        <taxon>Viridiplantae</taxon>
        <taxon>Streptophyta</taxon>
        <taxon>Embryophyta</taxon>
        <taxon>Tracheophyta</taxon>
        <taxon>Polypodiopsida</taxon>
        <taxon>Polypodiidae</taxon>
        <taxon>Polypodiales</taxon>
        <taxon>Pteridineae</taxon>
        <taxon>Pteridaceae</taxon>
        <taxon>Parkerioideae</taxon>
        <taxon>Ceratopteris</taxon>
    </lineage>
</organism>
<feature type="compositionally biased region" description="Low complexity" evidence="1">
    <location>
        <begin position="63"/>
        <end position="73"/>
    </location>
</feature>
<accession>A0A8T2SYF5</accession>
<keyword evidence="2" id="KW-0812">Transmembrane</keyword>
<reference evidence="3" key="1">
    <citation type="submission" date="2021-08" db="EMBL/GenBank/DDBJ databases">
        <title>WGS assembly of Ceratopteris richardii.</title>
        <authorList>
            <person name="Marchant D.B."/>
            <person name="Chen G."/>
            <person name="Jenkins J."/>
            <person name="Shu S."/>
            <person name="Leebens-Mack J."/>
            <person name="Grimwood J."/>
            <person name="Schmutz J."/>
            <person name="Soltis P."/>
            <person name="Soltis D."/>
            <person name="Chen Z.-H."/>
        </authorList>
    </citation>
    <scope>NUCLEOTIDE SEQUENCE</scope>
    <source>
        <strain evidence="3">Whitten #5841</strain>
        <tissue evidence="3">Leaf</tissue>
    </source>
</reference>
<feature type="compositionally biased region" description="Polar residues" evidence="1">
    <location>
        <begin position="151"/>
        <end position="160"/>
    </location>
</feature>
<feature type="compositionally biased region" description="Basic and acidic residues" evidence="1">
    <location>
        <begin position="235"/>
        <end position="253"/>
    </location>
</feature>
<evidence type="ECO:0000313" key="4">
    <source>
        <dbReference type="Proteomes" id="UP000825935"/>
    </source>
</evidence>
<evidence type="ECO:0000313" key="3">
    <source>
        <dbReference type="EMBL" id="KAH7387118.1"/>
    </source>
</evidence>
<gene>
    <name evidence="3" type="ORF">KP509_16G006300</name>
</gene>
<feature type="compositionally biased region" description="Polar residues" evidence="1">
    <location>
        <begin position="416"/>
        <end position="431"/>
    </location>
</feature>
<keyword evidence="2" id="KW-0472">Membrane</keyword>
<feature type="compositionally biased region" description="Polar residues" evidence="1">
    <location>
        <begin position="269"/>
        <end position="287"/>
    </location>
</feature>
<proteinExistence type="predicted"/>
<feature type="region of interest" description="Disordered" evidence="1">
    <location>
        <begin position="1"/>
        <end position="514"/>
    </location>
</feature>
<keyword evidence="4" id="KW-1185">Reference proteome</keyword>
<feature type="compositionally biased region" description="Basic and acidic residues" evidence="1">
    <location>
        <begin position="480"/>
        <end position="508"/>
    </location>
</feature>
<sequence length="575" mass="58676">MSETAPATVEEQVAVVGEPASEPHQAAVVGEPVPLANGLQKDEETTSSSPSPDQCTDNGSHLGATPDAGGAAAEAEDTDGGGNSGESSRQVAPEATPVSSGSSIEASDAAANNIEGSTSSVASDTESKADAPVVEERSAESLPPQGGTPAGGSSSAVNESVQEDDSNASVETDVSITKESSPSDQSGETSAIADPGEAAPADQDKDSPSGSDTAKSAADSEQDPVLPSASAEGTNEDKKAKSSEKDLADDDKASVSSSEVTKGAETEPEQTVSSAYDSSKLNTSTSDPDAGTVNPVQPSEPIISDSSQVQEDAISTERSINASNDEDQSTSKGFAPPEDPISTERSIDTPSDKDQSTSKVPDEPNALDASTPDNDQGTVTPVQPSEPLVCDSSKVEEDEIPTGRSTDTSKDEDQITSRGLTTSEDNATGESPANDLDDLSASKPPIANTSDHGGVGETESRGTDLCAEQANGGLSLSNAKDVEQKPSDVSCRAEDDDKDAVKEPRMQEEASGLDACDMSAKVRDAVDAISDVLNKEPCDETDGKKPFQQPRISFIVTTVAVAVVGVAIAAFARPR</sequence>
<keyword evidence="2" id="KW-1133">Transmembrane helix</keyword>
<evidence type="ECO:0000256" key="2">
    <source>
        <dbReference type="SAM" id="Phobius"/>
    </source>
</evidence>
<protein>
    <submittedName>
        <fullName evidence="3">Uncharacterized protein</fullName>
    </submittedName>
</protein>
<feature type="compositionally biased region" description="Polar residues" evidence="1">
    <location>
        <begin position="46"/>
        <end position="59"/>
    </location>
</feature>
<dbReference type="Proteomes" id="UP000825935">
    <property type="component" value="Chromosome 16"/>
</dbReference>
<feature type="compositionally biased region" description="Basic and acidic residues" evidence="1">
    <location>
        <begin position="125"/>
        <end position="139"/>
    </location>
</feature>
<feature type="compositionally biased region" description="Polar residues" evidence="1">
    <location>
        <begin position="114"/>
        <end position="124"/>
    </location>
</feature>
<dbReference type="EMBL" id="CM035421">
    <property type="protein sequence ID" value="KAH7387118.1"/>
    <property type="molecule type" value="Genomic_DNA"/>
</dbReference>
<name>A0A8T2SYF5_CERRI</name>
<feature type="compositionally biased region" description="Polar residues" evidence="1">
    <location>
        <begin position="167"/>
        <end position="189"/>
    </location>
</feature>
<evidence type="ECO:0000256" key="1">
    <source>
        <dbReference type="SAM" id="MobiDB-lite"/>
    </source>
</evidence>
<comment type="caution">
    <text evidence="3">The sequence shown here is derived from an EMBL/GenBank/DDBJ whole genome shotgun (WGS) entry which is preliminary data.</text>
</comment>
<feature type="compositionally biased region" description="Basic and acidic residues" evidence="1">
    <location>
        <begin position="345"/>
        <end position="362"/>
    </location>
</feature>